<evidence type="ECO:0000256" key="1">
    <source>
        <dbReference type="SAM" id="MobiDB-lite"/>
    </source>
</evidence>
<name>A0A5B6WT56_9ROSI</name>
<feature type="region of interest" description="Disordered" evidence="1">
    <location>
        <begin position="70"/>
        <end position="95"/>
    </location>
</feature>
<protein>
    <submittedName>
        <fullName evidence="2">Gag protease polyprotein-like protein</fullName>
    </submittedName>
</protein>
<dbReference type="Gene3D" id="2.40.70.10">
    <property type="entry name" value="Acid Proteases"/>
    <property type="match status" value="1"/>
</dbReference>
<keyword evidence="2" id="KW-0378">Hydrolase</keyword>
<dbReference type="InterPro" id="IPR043502">
    <property type="entry name" value="DNA/RNA_pol_sf"/>
</dbReference>
<comment type="caution">
    <text evidence="2">The sequence shown here is derived from an EMBL/GenBank/DDBJ whole genome shotgun (WGS) entry which is preliminary data.</text>
</comment>
<evidence type="ECO:0000313" key="3">
    <source>
        <dbReference type="Proteomes" id="UP000325315"/>
    </source>
</evidence>
<feature type="compositionally biased region" description="Basic residues" evidence="1">
    <location>
        <begin position="70"/>
        <end position="83"/>
    </location>
</feature>
<dbReference type="Pfam" id="PF08284">
    <property type="entry name" value="RVP_2"/>
    <property type="match status" value="1"/>
</dbReference>
<dbReference type="EMBL" id="SMMG02000002">
    <property type="protein sequence ID" value="KAA3484045.1"/>
    <property type="molecule type" value="Genomic_DNA"/>
</dbReference>
<dbReference type="AlphaFoldDB" id="A0A5B6WT56"/>
<organism evidence="2 3">
    <name type="scientific">Gossypium australe</name>
    <dbReference type="NCBI Taxonomy" id="47621"/>
    <lineage>
        <taxon>Eukaryota</taxon>
        <taxon>Viridiplantae</taxon>
        <taxon>Streptophyta</taxon>
        <taxon>Embryophyta</taxon>
        <taxon>Tracheophyta</taxon>
        <taxon>Spermatophyta</taxon>
        <taxon>Magnoliopsida</taxon>
        <taxon>eudicotyledons</taxon>
        <taxon>Gunneridae</taxon>
        <taxon>Pentapetalae</taxon>
        <taxon>rosids</taxon>
        <taxon>malvids</taxon>
        <taxon>Malvales</taxon>
        <taxon>Malvaceae</taxon>
        <taxon>Malvoideae</taxon>
        <taxon>Gossypium</taxon>
    </lineage>
</organism>
<keyword evidence="2" id="KW-0645">Protease</keyword>
<dbReference type="PANTHER" id="PTHR15503">
    <property type="entry name" value="LDOC1 RELATED"/>
    <property type="match status" value="1"/>
</dbReference>
<dbReference type="Proteomes" id="UP000325315">
    <property type="component" value="Unassembled WGS sequence"/>
</dbReference>
<dbReference type="InterPro" id="IPR021109">
    <property type="entry name" value="Peptidase_aspartic_dom_sf"/>
</dbReference>
<dbReference type="GO" id="GO:0008233">
    <property type="term" value="F:peptidase activity"/>
    <property type="evidence" value="ECO:0007669"/>
    <property type="project" value="UniProtKB-KW"/>
</dbReference>
<gene>
    <name evidence="2" type="ORF">EPI10_006157</name>
</gene>
<proteinExistence type="predicted"/>
<feature type="compositionally biased region" description="Polar residues" evidence="1">
    <location>
        <begin position="85"/>
        <end position="95"/>
    </location>
</feature>
<dbReference type="GO" id="GO:0006508">
    <property type="term" value="P:proteolysis"/>
    <property type="evidence" value="ECO:0007669"/>
    <property type="project" value="UniProtKB-KW"/>
</dbReference>
<dbReference type="OrthoDB" id="1939491at2759"/>
<evidence type="ECO:0000313" key="2">
    <source>
        <dbReference type="EMBL" id="KAA3484045.1"/>
    </source>
</evidence>
<reference evidence="2" key="1">
    <citation type="submission" date="2019-08" db="EMBL/GenBank/DDBJ databases">
        <authorList>
            <person name="Liu F."/>
        </authorList>
    </citation>
    <scope>NUCLEOTIDE SEQUENCE [LARGE SCALE GENOMIC DNA]</scope>
    <source>
        <strain evidence="2">PA1801</strain>
        <tissue evidence="2">Leaf</tissue>
    </source>
</reference>
<dbReference type="CDD" id="cd00303">
    <property type="entry name" value="retropepsin_like"/>
    <property type="match status" value="1"/>
</dbReference>
<sequence>MTMAEYEREFIRLSKYAQKCMSTKAILCKRIEDGLNEDIRLLVRILELKEFVVLVDRACKAEELNKEKKKAMNKARDVRKRPMSKSFQTQSKRSKELNPQTIALIGYSHRDRGNTYSGSRVQATSMANVGNPKSNKPECPNCGRQHTGECLNLGGGTSSRGAPKDSAVRSKGRPPARTYVIRAREEASSPDVITGTFSLHDIPVVALIDSGSAHSYICLKLASSMIMIVESMKFVVKVSNPLGKHVLVDKVCRNCPLIIRCHCFSANLMLLSFDEFDLILGMDWLTIQNVLVNCGSKFVELRCVNGDVIRVESGKSDSLPVVISSMVAEKYLRKTYESCLAFVLNTQELEVKIESVPVVCEYPDVFPEELPGLPPVKEVEFGIELAPGTAPISIAPYKIAPLELKELKVQLQEITDKGFARLSHSP</sequence>
<dbReference type="SUPFAM" id="SSF56672">
    <property type="entry name" value="DNA/RNA polymerases"/>
    <property type="match status" value="1"/>
</dbReference>
<dbReference type="InterPro" id="IPR032567">
    <property type="entry name" value="RTL1-rel"/>
</dbReference>
<accession>A0A5B6WT56</accession>
<dbReference type="SUPFAM" id="SSF50630">
    <property type="entry name" value="Acid proteases"/>
    <property type="match status" value="1"/>
</dbReference>
<keyword evidence="3" id="KW-1185">Reference proteome</keyword>
<dbReference type="Gene3D" id="3.10.10.10">
    <property type="entry name" value="HIV Type 1 Reverse Transcriptase, subunit A, domain 1"/>
    <property type="match status" value="1"/>
</dbReference>
<feature type="region of interest" description="Disordered" evidence="1">
    <location>
        <begin position="153"/>
        <end position="178"/>
    </location>
</feature>
<dbReference type="PANTHER" id="PTHR15503:SF45">
    <property type="entry name" value="RNA-DIRECTED DNA POLYMERASE HOMOLOG"/>
    <property type="match status" value="1"/>
</dbReference>